<name>A0A9N7RMA6_STRHE</name>
<dbReference type="InterPro" id="IPR003428">
    <property type="entry name" value="MAM33"/>
</dbReference>
<feature type="region of interest" description="Disordered" evidence="2">
    <location>
        <begin position="298"/>
        <end position="321"/>
    </location>
</feature>
<dbReference type="InterPro" id="IPR001878">
    <property type="entry name" value="Znf_CCHC"/>
</dbReference>
<dbReference type="SUPFAM" id="SSF54529">
    <property type="entry name" value="Mitochondrial glycoprotein MAM33-like"/>
    <property type="match status" value="1"/>
</dbReference>
<dbReference type="InterPro" id="IPR036561">
    <property type="entry name" value="MAM33_sf"/>
</dbReference>
<keyword evidence="1" id="KW-0479">Metal-binding</keyword>
<evidence type="ECO:0000313" key="5">
    <source>
        <dbReference type="Proteomes" id="UP001153555"/>
    </source>
</evidence>
<dbReference type="GO" id="GO:0003676">
    <property type="term" value="F:nucleic acid binding"/>
    <property type="evidence" value="ECO:0007669"/>
    <property type="project" value="InterPro"/>
</dbReference>
<protein>
    <submittedName>
        <fullName evidence="4">Mitochondrial glycoprotein family protein</fullName>
    </submittedName>
</protein>
<dbReference type="Pfam" id="PF02330">
    <property type="entry name" value="MAM33"/>
    <property type="match status" value="1"/>
</dbReference>
<keyword evidence="5" id="KW-1185">Reference proteome</keyword>
<dbReference type="GO" id="GO:0005759">
    <property type="term" value="C:mitochondrial matrix"/>
    <property type="evidence" value="ECO:0007669"/>
    <property type="project" value="InterPro"/>
</dbReference>
<feature type="domain" description="CCHC-type" evidence="3">
    <location>
        <begin position="329"/>
        <end position="343"/>
    </location>
</feature>
<dbReference type="Proteomes" id="UP001153555">
    <property type="component" value="Unassembled WGS sequence"/>
</dbReference>
<evidence type="ECO:0000313" key="4">
    <source>
        <dbReference type="EMBL" id="CAA0836780.1"/>
    </source>
</evidence>
<dbReference type="Gene3D" id="4.10.60.10">
    <property type="entry name" value="Zinc finger, CCHC-type"/>
    <property type="match status" value="1"/>
</dbReference>
<dbReference type="Gene3D" id="3.10.280.10">
    <property type="entry name" value="Mitochondrial glycoprotein"/>
    <property type="match status" value="1"/>
</dbReference>
<keyword evidence="1" id="KW-0863">Zinc-finger</keyword>
<evidence type="ECO:0000259" key="3">
    <source>
        <dbReference type="PROSITE" id="PS50158"/>
    </source>
</evidence>
<dbReference type="AlphaFoldDB" id="A0A9N7RMA6"/>
<organism evidence="4 5">
    <name type="scientific">Striga hermonthica</name>
    <name type="common">Purple witchweed</name>
    <name type="synonym">Buchnera hermonthica</name>
    <dbReference type="NCBI Taxonomy" id="68872"/>
    <lineage>
        <taxon>Eukaryota</taxon>
        <taxon>Viridiplantae</taxon>
        <taxon>Streptophyta</taxon>
        <taxon>Embryophyta</taxon>
        <taxon>Tracheophyta</taxon>
        <taxon>Spermatophyta</taxon>
        <taxon>Magnoliopsida</taxon>
        <taxon>eudicotyledons</taxon>
        <taxon>Gunneridae</taxon>
        <taxon>Pentapetalae</taxon>
        <taxon>asterids</taxon>
        <taxon>lamiids</taxon>
        <taxon>Lamiales</taxon>
        <taxon>Orobanchaceae</taxon>
        <taxon>Buchnereae</taxon>
        <taxon>Striga</taxon>
    </lineage>
</organism>
<evidence type="ECO:0000256" key="1">
    <source>
        <dbReference type="PROSITE-ProRule" id="PRU00047"/>
    </source>
</evidence>
<dbReference type="EMBL" id="CACSLK010030184">
    <property type="protein sequence ID" value="CAA0836780.1"/>
    <property type="molecule type" value="Genomic_DNA"/>
</dbReference>
<keyword evidence="1" id="KW-0862">Zinc</keyword>
<proteinExistence type="predicted"/>
<feature type="region of interest" description="Disordered" evidence="2">
    <location>
        <begin position="402"/>
        <end position="424"/>
    </location>
</feature>
<dbReference type="PANTHER" id="PTHR10826:SF41">
    <property type="entry name" value="MITOCHONDRIAL GLYCOPROTEIN FAMILY PROTEIN"/>
    <property type="match status" value="1"/>
</dbReference>
<dbReference type="SMART" id="SM00343">
    <property type="entry name" value="ZnF_C2HC"/>
    <property type="match status" value="1"/>
</dbReference>
<dbReference type="SUPFAM" id="SSF57756">
    <property type="entry name" value="Retrovirus zinc finger-like domains"/>
    <property type="match status" value="1"/>
</dbReference>
<accession>A0A9N7RMA6</accession>
<dbReference type="InterPro" id="IPR036875">
    <property type="entry name" value="Znf_CCHC_sf"/>
</dbReference>
<reference evidence="4" key="1">
    <citation type="submission" date="2019-12" db="EMBL/GenBank/DDBJ databases">
        <authorList>
            <person name="Scholes J."/>
        </authorList>
    </citation>
    <scope>NUCLEOTIDE SEQUENCE</scope>
</reference>
<dbReference type="PROSITE" id="PS50158">
    <property type="entry name" value="ZF_CCHC"/>
    <property type="match status" value="1"/>
</dbReference>
<comment type="caution">
    <text evidence="4">The sequence shown here is derived from an EMBL/GenBank/DDBJ whole genome shotgun (WGS) entry which is preliminary data.</text>
</comment>
<sequence length="533" mass="60408">MALNHTIRRAASKVVPLAIWAAAGSRGYIHNQAAPALSSAVSRPSCNPLQRSFLHLNSKPDCDVSLLRVIEAEIKFAVESEQAHQPEETPEDFPFEIEDCLRQGTIILRREFVGDKITVEVHPPELKNAEDDESYNDVPRIPLIVRISHKNGPVLEFGCTAYTDEILIERLAFKHPEISEDQVAYEGPTFDDLDHTLKNAFNKYLKYRGIDARITKFLVDYMINKDSREYTEWLKNIQKLVVVGHSVWWTDGGRLVADRGALLADGGEGCRPSVTGLGVIPLGEDFGPMARKINGVDKDEDERSAHLGGAQRKENLSEQTQENRRFEGKCYNCGKKGHITRNCWLKKKPTEGNAVTSDEAHKSEDEWDLEALSAVIEEEKFGEEVEMALTTTVAELVNSDDEWIDNSGSSSDETKDVKELSNPVEYSEERTVTVDNLMLSISDTGEKESTKEDRLEDELTISHEILNEHWRKVEDHSSVKNPQKQRLARVFNQNSRYEKIFKEICSCGNTLLDVRWPGTIHEQRKQRTSKSWC</sequence>
<dbReference type="PANTHER" id="PTHR10826">
    <property type="entry name" value="COMPLEMENT COMPONENT 1"/>
    <property type="match status" value="1"/>
</dbReference>
<dbReference type="GO" id="GO:0008270">
    <property type="term" value="F:zinc ion binding"/>
    <property type="evidence" value="ECO:0007669"/>
    <property type="project" value="UniProtKB-KW"/>
</dbReference>
<dbReference type="OrthoDB" id="278212at2759"/>
<gene>
    <name evidence="4" type="ORF">SHERM_03831</name>
</gene>
<evidence type="ECO:0000256" key="2">
    <source>
        <dbReference type="SAM" id="MobiDB-lite"/>
    </source>
</evidence>